<organism evidence="1">
    <name type="scientific">marine sediment metagenome</name>
    <dbReference type="NCBI Taxonomy" id="412755"/>
    <lineage>
        <taxon>unclassified sequences</taxon>
        <taxon>metagenomes</taxon>
        <taxon>ecological metagenomes</taxon>
    </lineage>
</organism>
<accession>X1ECN7</accession>
<dbReference type="AlphaFoldDB" id="X1ECN7"/>
<feature type="non-terminal residue" evidence="1">
    <location>
        <position position="49"/>
    </location>
</feature>
<dbReference type="EMBL" id="BART01038179">
    <property type="protein sequence ID" value="GAH14904.1"/>
    <property type="molecule type" value="Genomic_DNA"/>
</dbReference>
<protein>
    <submittedName>
        <fullName evidence="1">Uncharacterized protein</fullName>
    </submittedName>
</protein>
<name>X1ECN7_9ZZZZ</name>
<evidence type="ECO:0000313" key="1">
    <source>
        <dbReference type="EMBL" id="GAH14904.1"/>
    </source>
</evidence>
<gene>
    <name evidence="1" type="ORF">S01H4_63467</name>
</gene>
<sequence length="49" mass="5383">MSSYKTFEEGIEVNGNTILSIVEGLGAFTMLADRHFLQVGLPRPSEIDV</sequence>
<reference evidence="1" key="1">
    <citation type="journal article" date="2014" name="Front. Microbiol.">
        <title>High frequency of phylogenetically diverse reductive dehalogenase-homologous genes in deep subseafloor sedimentary metagenomes.</title>
        <authorList>
            <person name="Kawai M."/>
            <person name="Futagami T."/>
            <person name="Toyoda A."/>
            <person name="Takaki Y."/>
            <person name="Nishi S."/>
            <person name="Hori S."/>
            <person name="Arai W."/>
            <person name="Tsubouchi T."/>
            <person name="Morono Y."/>
            <person name="Uchiyama I."/>
            <person name="Ito T."/>
            <person name="Fujiyama A."/>
            <person name="Inagaki F."/>
            <person name="Takami H."/>
        </authorList>
    </citation>
    <scope>NUCLEOTIDE SEQUENCE</scope>
    <source>
        <strain evidence="1">Expedition CK06-06</strain>
    </source>
</reference>
<comment type="caution">
    <text evidence="1">The sequence shown here is derived from an EMBL/GenBank/DDBJ whole genome shotgun (WGS) entry which is preliminary data.</text>
</comment>
<proteinExistence type="predicted"/>